<feature type="compositionally biased region" description="Polar residues" evidence="12">
    <location>
        <begin position="67"/>
        <end position="80"/>
    </location>
</feature>
<dbReference type="AlphaFoldDB" id="A0A8H3UB04"/>
<comment type="subcellular location">
    <subcellularLocation>
        <location evidence="10">Mitochondrion inner membrane</location>
        <topology evidence="10">Multi-pass membrane protein</topology>
    </subcellularLocation>
</comment>
<keyword evidence="3 10" id="KW-0999">Mitochondrion inner membrane</keyword>
<evidence type="ECO:0000256" key="8">
    <source>
        <dbReference type="ARBA" id="ARBA00023136"/>
    </source>
</evidence>
<evidence type="ECO:0000313" key="13">
    <source>
        <dbReference type="EMBL" id="KAE9967171.1"/>
    </source>
</evidence>
<keyword evidence="2 10" id="KW-0812">Transmembrane</keyword>
<dbReference type="Proteomes" id="UP000433883">
    <property type="component" value="Unassembled WGS sequence"/>
</dbReference>
<evidence type="ECO:0000256" key="1">
    <source>
        <dbReference type="ARBA" id="ARBA00007472"/>
    </source>
</evidence>
<gene>
    <name evidence="13" type="ORF">BLS_006532</name>
</gene>
<keyword evidence="4 10" id="KW-0809">Transit peptide</keyword>
<dbReference type="InterPro" id="IPR008839">
    <property type="entry name" value="MDM33_fungi"/>
</dbReference>
<evidence type="ECO:0000256" key="11">
    <source>
        <dbReference type="SAM" id="Coils"/>
    </source>
</evidence>
<feature type="compositionally biased region" description="Basic and acidic residues" evidence="12">
    <location>
        <begin position="130"/>
        <end position="149"/>
    </location>
</feature>
<dbReference type="PANTHER" id="PTHR31961">
    <property type="entry name" value="SENSITIVE TO HIGH EXPRESSION PROTEIN 9, MITOCHONDRIAL"/>
    <property type="match status" value="1"/>
</dbReference>
<feature type="transmembrane region" description="Helical" evidence="10">
    <location>
        <begin position="335"/>
        <end position="355"/>
    </location>
</feature>
<comment type="similarity">
    <text evidence="1 10">Belongs to the SHE9 family.</text>
</comment>
<feature type="compositionally biased region" description="Basic and acidic residues" evidence="12">
    <location>
        <begin position="82"/>
        <end position="101"/>
    </location>
</feature>
<comment type="subunit">
    <text evidence="10">Homooligomer.</text>
</comment>
<evidence type="ECO:0000256" key="4">
    <source>
        <dbReference type="ARBA" id="ARBA00022946"/>
    </source>
</evidence>
<organism evidence="13 14">
    <name type="scientific">Venturia inaequalis</name>
    <name type="common">Apple scab fungus</name>
    <dbReference type="NCBI Taxonomy" id="5025"/>
    <lineage>
        <taxon>Eukaryota</taxon>
        <taxon>Fungi</taxon>
        <taxon>Dikarya</taxon>
        <taxon>Ascomycota</taxon>
        <taxon>Pezizomycotina</taxon>
        <taxon>Dothideomycetes</taxon>
        <taxon>Pleosporomycetidae</taxon>
        <taxon>Venturiales</taxon>
        <taxon>Venturiaceae</taxon>
        <taxon>Venturia</taxon>
    </lineage>
</organism>
<evidence type="ECO:0000256" key="7">
    <source>
        <dbReference type="ARBA" id="ARBA00023128"/>
    </source>
</evidence>
<dbReference type="OrthoDB" id="5595506at2759"/>
<dbReference type="GO" id="GO:0005743">
    <property type="term" value="C:mitochondrial inner membrane"/>
    <property type="evidence" value="ECO:0007669"/>
    <property type="project" value="UniProtKB-SubCell"/>
</dbReference>
<name>A0A8H3UB04_VENIN</name>
<keyword evidence="6 11" id="KW-0175">Coiled coil</keyword>
<keyword evidence="5 10" id="KW-1133">Transmembrane helix</keyword>
<feature type="coiled-coil region" evidence="11">
    <location>
        <begin position="290"/>
        <end position="317"/>
    </location>
</feature>
<evidence type="ECO:0000256" key="10">
    <source>
        <dbReference type="RuleBase" id="RU364128"/>
    </source>
</evidence>
<dbReference type="Pfam" id="PF05546">
    <property type="entry name" value="She9_MDM33"/>
    <property type="match status" value="1"/>
</dbReference>
<comment type="caution">
    <text evidence="13">The sequence shown here is derived from an EMBL/GenBank/DDBJ whole genome shotgun (WGS) entry which is preliminary data.</text>
</comment>
<feature type="compositionally biased region" description="Polar residues" evidence="12">
    <location>
        <begin position="112"/>
        <end position="129"/>
    </location>
</feature>
<keyword evidence="8 10" id="KW-0472">Membrane</keyword>
<comment type="function">
    <text evidence="9">Required for the maintenance of the structure of the mitochondrial inner membrane. Involved in mitochondrial morphology. Causes growth arrest when highly overexpressed.</text>
</comment>
<sequence length="532" mass="59846">MRNLLQNVANVSKTSAFETRSIQRIIPRPVKLQASSTPSNFICVQCRWRTTVANSKLRSSPYDHEQSWSLRQTRQFSSRSNLRKDEKPEELPRPRTNEKAADTISLGAPGASKSTISDTSETENVSQTLRQDEKPEELPLDSETPKLIENENVPQPPRTARPKVHAVPDEDLPSYRERMRSKLGTRFNELMDNLMPKLALASQRINTYTGTDYSGIAALRKEIIEQEQLVKSRSTAVKEAKELLEIARAKESSSRKEVVRLLERKHAWSDADLEQYMGLIRSEHANDQAVVAAKEEVAAMERELEEARTRLEQRERKQYHEEQIWSDTIRRNSTWITFVLMGVNILLLLSTTAFIEPWRRKRMVKEIKKALEEQHLLRTIPEVAPVTAKEIEKEIDQAVEPAGVPLEAVAESLAPVATSPEIKAPEETIIPTATTAEEVKVEEIPLPTVEETPIPLIESPLLATKQSPQTTAEPTILHQGKLSAEKLKSQIQDLFSDKPVTVRKVDVTAVALEGAAVGAALVGLVIMMIKPR</sequence>
<reference evidence="13 14" key="1">
    <citation type="submission" date="2019-11" db="EMBL/GenBank/DDBJ databases">
        <title>Venturia inaequalis Genome Resource.</title>
        <authorList>
            <person name="Lichtner F.J."/>
        </authorList>
    </citation>
    <scope>NUCLEOTIDE SEQUENCE [LARGE SCALE GENOMIC DNA]</scope>
    <source>
        <strain evidence="13">Bline_iso_100314</strain>
    </source>
</reference>
<evidence type="ECO:0000256" key="6">
    <source>
        <dbReference type="ARBA" id="ARBA00023054"/>
    </source>
</evidence>
<feature type="transmembrane region" description="Helical" evidence="10">
    <location>
        <begin position="507"/>
        <end position="529"/>
    </location>
</feature>
<accession>A0A8H3UB04</accession>
<dbReference type="PANTHER" id="PTHR31961:SF3">
    <property type="entry name" value="SENSITIVE TO HIGH EXPRESSION PROTEIN 9, MITOCHONDRIAL"/>
    <property type="match status" value="1"/>
</dbReference>
<evidence type="ECO:0000256" key="2">
    <source>
        <dbReference type="ARBA" id="ARBA00022692"/>
    </source>
</evidence>
<evidence type="ECO:0000256" key="3">
    <source>
        <dbReference type="ARBA" id="ARBA00022792"/>
    </source>
</evidence>
<feature type="region of interest" description="Disordered" evidence="12">
    <location>
        <begin position="57"/>
        <end position="166"/>
    </location>
</feature>
<keyword evidence="7 10" id="KW-0496">Mitochondrion</keyword>
<evidence type="ECO:0000256" key="5">
    <source>
        <dbReference type="ARBA" id="ARBA00022989"/>
    </source>
</evidence>
<proteinExistence type="inferred from homology"/>
<dbReference type="EMBL" id="WNWQ01000483">
    <property type="protein sequence ID" value="KAE9967171.1"/>
    <property type="molecule type" value="Genomic_DNA"/>
</dbReference>
<evidence type="ECO:0000256" key="12">
    <source>
        <dbReference type="SAM" id="MobiDB-lite"/>
    </source>
</evidence>
<evidence type="ECO:0000313" key="14">
    <source>
        <dbReference type="Proteomes" id="UP000433883"/>
    </source>
</evidence>
<evidence type="ECO:0000256" key="9">
    <source>
        <dbReference type="ARBA" id="ARBA00024807"/>
    </source>
</evidence>
<dbReference type="GO" id="GO:0007007">
    <property type="term" value="P:inner mitochondrial membrane organization"/>
    <property type="evidence" value="ECO:0007669"/>
    <property type="project" value="TreeGrafter"/>
</dbReference>
<protein>
    <recommendedName>
        <fullName evidence="10">Sensitive to high expression protein 9, mitochondrial</fullName>
    </recommendedName>
</protein>